<dbReference type="AlphaFoldDB" id="A0A1G2EXJ0"/>
<dbReference type="Pfam" id="PF01370">
    <property type="entry name" value="Epimerase"/>
    <property type="match status" value="1"/>
</dbReference>
<dbReference type="PANTHER" id="PTHR43245:SF58">
    <property type="entry name" value="BLL5923 PROTEIN"/>
    <property type="match status" value="1"/>
</dbReference>
<reference evidence="2 3" key="1">
    <citation type="journal article" date="2016" name="Nat. Commun.">
        <title>Thousands of microbial genomes shed light on interconnected biogeochemical processes in an aquifer system.</title>
        <authorList>
            <person name="Anantharaman K."/>
            <person name="Brown C.T."/>
            <person name="Hug L.A."/>
            <person name="Sharon I."/>
            <person name="Castelle C.J."/>
            <person name="Probst A.J."/>
            <person name="Thomas B.C."/>
            <person name="Singh A."/>
            <person name="Wilkins M.J."/>
            <person name="Karaoz U."/>
            <person name="Brodie E.L."/>
            <person name="Williams K.H."/>
            <person name="Hubbard S.S."/>
            <person name="Banfield J.F."/>
        </authorList>
    </citation>
    <scope>NUCLEOTIDE SEQUENCE [LARGE SCALE GENOMIC DNA]</scope>
</reference>
<organism evidence="2 3">
    <name type="scientific">Candidatus Niyogibacteria bacterium RIFCSPLOWO2_01_FULL_45_48</name>
    <dbReference type="NCBI Taxonomy" id="1801724"/>
    <lineage>
        <taxon>Bacteria</taxon>
        <taxon>Candidatus Niyogiibacteriota</taxon>
    </lineage>
</organism>
<dbReference type="Proteomes" id="UP000177486">
    <property type="component" value="Unassembled WGS sequence"/>
</dbReference>
<dbReference type="EMBL" id="MHMQ01000026">
    <property type="protein sequence ID" value="OGZ30090.1"/>
    <property type="molecule type" value="Genomic_DNA"/>
</dbReference>
<dbReference type="InterPro" id="IPR036291">
    <property type="entry name" value="NAD(P)-bd_dom_sf"/>
</dbReference>
<name>A0A1G2EXJ0_9BACT</name>
<evidence type="ECO:0000259" key="1">
    <source>
        <dbReference type="Pfam" id="PF01370"/>
    </source>
</evidence>
<evidence type="ECO:0000313" key="2">
    <source>
        <dbReference type="EMBL" id="OGZ30090.1"/>
    </source>
</evidence>
<dbReference type="InterPro" id="IPR001509">
    <property type="entry name" value="Epimerase_deHydtase"/>
</dbReference>
<dbReference type="PANTHER" id="PTHR43245">
    <property type="entry name" value="BIFUNCTIONAL POLYMYXIN RESISTANCE PROTEIN ARNA"/>
    <property type="match status" value="1"/>
</dbReference>
<dbReference type="InterPro" id="IPR050177">
    <property type="entry name" value="Lipid_A_modif_metabolic_enz"/>
</dbReference>
<dbReference type="SUPFAM" id="SSF51735">
    <property type="entry name" value="NAD(P)-binding Rossmann-fold domains"/>
    <property type="match status" value="1"/>
</dbReference>
<dbReference type="CDD" id="cd08946">
    <property type="entry name" value="SDR_e"/>
    <property type="match status" value="1"/>
</dbReference>
<proteinExistence type="predicted"/>
<feature type="domain" description="NAD-dependent epimerase/dehydratase" evidence="1">
    <location>
        <begin position="4"/>
        <end position="209"/>
    </location>
</feature>
<accession>A0A1G2EXJ0</accession>
<sequence length="274" mass="30155">MKTILLTGATGFLGAEVYSFLKDRNHNIIPLVRRKSGLKGEIEIDLCANNLKSSISNLPHFDALVHLAAYIDFSTDFNPEHFCANSLATNDLALLAAVRNAHFIFTSTVAVYGKKTDYIDENTSVNPDTPYALSKWLGEEFLRRVCPTYTILRLAGIYGRNGPEHLGLNKAISGALRGEAPVLAGSGSGKRNYIFVKDAAAAITCVLENKITGTYLTSGSEVLSIREMLDIICEEFLPQAKIKHQEGFSETNQIMKNSPRLPRTRAFKEALKSL</sequence>
<gene>
    <name evidence="2" type="ORF">A2931_04255</name>
</gene>
<protein>
    <recommendedName>
        <fullName evidence="1">NAD-dependent epimerase/dehydratase domain-containing protein</fullName>
    </recommendedName>
</protein>
<dbReference type="Gene3D" id="3.40.50.720">
    <property type="entry name" value="NAD(P)-binding Rossmann-like Domain"/>
    <property type="match status" value="1"/>
</dbReference>
<evidence type="ECO:0000313" key="3">
    <source>
        <dbReference type="Proteomes" id="UP000177486"/>
    </source>
</evidence>
<comment type="caution">
    <text evidence="2">The sequence shown here is derived from an EMBL/GenBank/DDBJ whole genome shotgun (WGS) entry which is preliminary data.</text>
</comment>